<dbReference type="Gramene" id="EOX94119">
    <property type="protein sequence ID" value="EOX94119"/>
    <property type="gene ID" value="TCM_003333"/>
</dbReference>
<dbReference type="HOGENOM" id="CLU_350365_0_0_1"/>
<evidence type="ECO:0000313" key="5">
    <source>
        <dbReference type="EMBL" id="EOX94119.1"/>
    </source>
</evidence>
<evidence type="ECO:0000256" key="2">
    <source>
        <dbReference type="SAM" id="Phobius"/>
    </source>
</evidence>
<dbReference type="PANTHER" id="PTHR11439:SF483">
    <property type="entry name" value="PEPTIDE SYNTHASE GLIP-LIKE, PUTATIVE (AFU_ORTHOLOGUE AFUA_3G12920)-RELATED"/>
    <property type="match status" value="1"/>
</dbReference>
<protein>
    <recommendedName>
        <fullName evidence="4">Reverse transcriptase Ty1/copia-type domain-containing protein</fullName>
    </recommendedName>
</protein>
<dbReference type="InParanoid" id="A0A061DMT5"/>
<dbReference type="InterPro" id="IPR010800">
    <property type="entry name" value="GRP"/>
</dbReference>
<proteinExistence type="predicted"/>
<feature type="region of interest" description="Disordered" evidence="1">
    <location>
        <begin position="171"/>
        <end position="195"/>
    </location>
</feature>
<keyword evidence="2" id="KW-0812">Transmembrane</keyword>
<dbReference type="Pfam" id="PF07727">
    <property type="entry name" value="RVT_2"/>
    <property type="match status" value="1"/>
</dbReference>
<dbReference type="AlphaFoldDB" id="A0A061DMT5"/>
<sequence>MSSKTFILLALLAAVVLLISSEVAARDLAETTTKINNEQDAEPQAPRENAPAAQVKQYEEEVAKKFRALSFIQSAVFEDIFNQILKLTNQIKLFGEELKEVRVAEKILNSVPGKFEPIIASLLQSKDLSDISITEIVSALQVAKLRISARDEAPGEKAFLAKGKGKAKAESFTKKNYKDKDKKTAHSGQSSNKKNKFKPCSFCKKRNHTNDYCCFRPDAKCKICSQSGHTDKSDSESDREPSIKSQNKEWWLPINIWYREGLNSKLNWTQIKLAEFITPQKTWSLQVQDLGTSQQLNTSRSKSKLELIHSDIGGPLSEESLNGKKDASKFWAEAANTTVYLQNLLPTHALNNQIPFEAWYGFMPSVVHLKVFGCNWNEPQPQLSSPSQHDQTSAFDAQLEIQEDESIDDLPVRGTRSLEDIYQNSLVTIEEPSCYTEAFDRPADRNIIGVKWIFKKKLNPDGSLNRCKARLVAKGYSQLLGVDYGETFAPVARYDTIKLLLALAAALKWNVYHLDIKFAFLNGILEEEIYIDQPEGFELLSGENKHMIAAKRILRYLKKTELYGIHYTKIADFALCGYIDSDFAGSSEDVKSTSESKYVVAAEAANQALWLRKLLVDIKFEQKFPTDLFIDNKSAIAIAKNPIWHGKTKHINVKYHAIRNAVEKNEINVQYCPSELQLAYILTKPLQKLKFEALRTKLNLSIASEALETTEVGTNDAKYGGYGGHGGYEGYDGYSGPSGYGGYGSAVAMADMVDVEGLEDVALSVAVVLIIMEEVATSAALILARQSMLKLMRILTTNVAFARV</sequence>
<evidence type="ECO:0000256" key="3">
    <source>
        <dbReference type="SAM" id="SignalP"/>
    </source>
</evidence>
<keyword evidence="2" id="KW-1133">Transmembrane helix</keyword>
<keyword evidence="2" id="KW-0472">Membrane</keyword>
<feature type="chain" id="PRO_5001596525" description="Reverse transcriptase Ty1/copia-type domain-containing protein" evidence="3">
    <location>
        <begin position="26"/>
        <end position="804"/>
    </location>
</feature>
<feature type="domain" description="Reverse transcriptase Ty1/copia-type" evidence="4">
    <location>
        <begin position="440"/>
        <end position="551"/>
    </location>
</feature>
<dbReference type="eggNOG" id="KOG0017">
    <property type="taxonomic scope" value="Eukaryota"/>
</dbReference>
<dbReference type="InterPro" id="IPR013103">
    <property type="entry name" value="RVT_2"/>
</dbReference>
<organism evidence="5 6">
    <name type="scientific">Theobroma cacao</name>
    <name type="common">Cacao</name>
    <name type="synonym">Cocoa</name>
    <dbReference type="NCBI Taxonomy" id="3641"/>
    <lineage>
        <taxon>Eukaryota</taxon>
        <taxon>Viridiplantae</taxon>
        <taxon>Streptophyta</taxon>
        <taxon>Embryophyta</taxon>
        <taxon>Tracheophyta</taxon>
        <taxon>Spermatophyta</taxon>
        <taxon>Magnoliopsida</taxon>
        <taxon>eudicotyledons</taxon>
        <taxon>Gunneridae</taxon>
        <taxon>Pentapetalae</taxon>
        <taxon>rosids</taxon>
        <taxon>malvids</taxon>
        <taxon>Malvales</taxon>
        <taxon>Malvaceae</taxon>
        <taxon>Byttnerioideae</taxon>
        <taxon>Theobroma</taxon>
    </lineage>
</organism>
<keyword evidence="6" id="KW-1185">Reference proteome</keyword>
<evidence type="ECO:0000313" key="6">
    <source>
        <dbReference type="Proteomes" id="UP000026915"/>
    </source>
</evidence>
<dbReference type="CDD" id="cd09272">
    <property type="entry name" value="RNase_HI_RT_Ty1"/>
    <property type="match status" value="1"/>
</dbReference>
<feature type="signal peptide" evidence="3">
    <location>
        <begin position="1"/>
        <end position="25"/>
    </location>
</feature>
<feature type="compositionally biased region" description="Basic and acidic residues" evidence="1">
    <location>
        <begin position="171"/>
        <end position="184"/>
    </location>
</feature>
<gene>
    <name evidence="5" type="ORF">TCM_003333</name>
</gene>
<evidence type="ECO:0000259" key="4">
    <source>
        <dbReference type="Pfam" id="PF07727"/>
    </source>
</evidence>
<reference evidence="5 6" key="1">
    <citation type="journal article" date="2013" name="Genome Biol.">
        <title>The genome sequence of the most widely cultivated cacao type and its use to identify candidate genes regulating pod color.</title>
        <authorList>
            <person name="Motamayor J.C."/>
            <person name="Mockaitis K."/>
            <person name="Schmutz J."/>
            <person name="Haiminen N."/>
            <person name="Iii D.L."/>
            <person name="Cornejo O."/>
            <person name="Findley S.D."/>
            <person name="Zheng P."/>
            <person name="Utro F."/>
            <person name="Royaert S."/>
            <person name="Saski C."/>
            <person name="Jenkins J."/>
            <person name="Podicheti R."/>
            <person name="Zhao M."/>
            <person name="Scheffler B.E."/>
            <person name="Stack J.C."/>
            <person name="Feltus F.A."/>
            <person name="Mustiga G.M."/>
            <person name="Amores F."/>
            <person name="Phillips W."/>
            <person name="Marelli J.P."/>
            <person name="May G.D."/>
            <person name="Shapiro H."/>
            <person name="Ma J."/>
            <person name="Bustamante C.D."/>
            <person name="Schnell R.J."/>
            <person name="Main D."/>
            <person name="Gilbert D."/>
            <person name="Parida L."/>
            <person name="Kuhn D.N."/>
        </authorList>
    </citation>
    <scope>NUCLEOTIDE SEQUENCE [LARGE SCALE GENOMIC DNA]</scope>
    <source>
        <strain evidence="6">cv. Matina 1-6</strain>
    </source>
</reference>
<keyword evidence="3" id="KW-0732">Signal</keyword>
<dbReference type="STRING" id="3641.A0A061DMT5"/>
<dbReference type="EMBL" id="CM001879">
    <property type="protein sequence ID" value="EOX94119.1"/>
    <property type="molecule type" value="Genomic_DNA"/>
</dbReference>
<dbReference type="Pfam" id="PF07172">
    <property type="entry name" value="GRP"/>
    <property type="match status" value="1"/>
</dbReference>
<dbReference type="PANTHER" id="PTHR11439">
    <property type="entry name" value="GAG-POL-RELATED RETROTRANSPOSON"/>
    <property type="match status" value="1"/>
</dbReference>
<feature type="transmembrane region" description="Helical" evidence="2">
    <location>
        <begin position="761"/>
        <end position="784"/>
    </location>
</feature>
<evidence type="ECO:0000256" key="1">
    <source>
        <dbReference type="SAM" id="MobiDB-lite"/>
    </source>
</evidence>
<accession>A0A061DMT5</accession>
<dbReference type="Proteomes" id="UP000026915">
    <property type="component" value="Chromosome 1"/>
</dbReference>
<name>A0A061DMT5_THECC</name>